<dbReference type="AlphaFoldDB" id="A0AAN9EES8"/>
<evidence type="ECO:0000313" key="2">
    <source>
        <dbReference type="Proteomes" id="UP001372338"/>
    </source>
</evidence>
<sequence>MVGRLDAPNWDEYPKIRDVEGWMVEDELDDDQDDDSMDISETSEIMDFEEDALDVHVPIIFLPFISCFNYIL</sequence>
<proteinExistence type="predicted"/>
<comment type="caution">
    <text evidence="1">The sequence shown here is derived from an EMBL/GenBank/DDBJ whole genome shotgun (WGS) entry which is preliminary data.</text>
</comment>
<gene>
    <name evidence="1" type="ORF">RIF29_28437</name>
</gene>
<name>A0AAN9EES8_CROPI</name>
<protein>
    <submittedName>
        <fullName evidence="1">Uncharacterized protein</fullName>
    </submittedName>
</protein>
<keyword evidence="2" id="KW-1185">Reference proteome</keyword>
<evidence type="ECO:0000313" key="1">
    <source>
        <dbReference type="EMBL" id="KAK7255035.1"/>
    </source>
</evidence>
<dbReference type="EMBL" id="JAYWIO010000006">
    <property type="protein sequence ID" value="KAK7255035.1"/>
    <property type="molecule type" value="Genomic_DNA"/>
</dbReference>
<reference evidence="1 2" key="1">
    <citation type="submission" date="2024-01" db="EMBL/GenBank/DDBJ databases">
        <title>The genomes of 5 underutilized Papilionoideae crops provide insights into root nodulation and disease resistanc.</title>
        <authorList>
            <person name="Yuan L."/>
        </authorList>
    </citation>
    <scope>NUCLEOTIDE SEQUENCE [LARGE SCALE GENOMIC DNA]</scope>
    <source>
        <strain evidence="1">ZHUSHIDOU_FW_LH</strain>
        <tissue evidence="1">Leaf</tissue>
    </source>
</reference>
<accession>A0AAN9EES8</accession>
<dbReference type="Proteomes" id="UP001372338">
    <property type="component" value="Unassembled WGS sequence"/>
</dbReference>
<organism evidence="1 2">
    <name type="scientific">Crotalaria pallida</name>
    <name type="common">Smooth rattlebox</name>
    <name type="synonym">Crotalaria striata</name>
    <dbReference type="NCBI Taxonomy" id="3830"/>
    <lineage>
        <taxon>Eukaryota</taxon>
        <taxon>Viridiplantae</taxon>
        <taxon>Streptophyta</taxon>
        <taxon>Embryophyta</taxon>
        <taxon>Tracheophyta</taxon>
        <taxon>Spermatophyta</taxon>
        <taxon>Magnoliopsida</taxon>
        <taxon>eudicotyledons</taxon>
        <taxon>Gunneridae</taxon>
        <taxon>Pentapetalae</taxon>
        <taxon>rosids</taxon>
        <taxon>fabids</taxon>
        <taxon>Fabales</taxon>
        <taxon>Fabaceae</taxon>
        <taxon>Papilionoideae</taxon>
        <taxon>50 kb inversion clade</taxon>
        <taxon>genistoids sensu lato</taxon>
        <taxon>core genistoids</taxon>
        <taxon>Crotalarieae</taxon>
        <taxon>Crotalaria</taxon>
    </lineage>
</organism>